<keyword evidence="8" id="KW-0648">Protein biosynthesis</keyword>
<dbReference type="NCBIfam" id="TIGR00768">
    <property type="entry name" value="rimK_fam"/>
    <property type="match status" value="1"/>
</dbReference>
<evidence type="ECO:0000256" key="2">
    <source>
        <dbReference type="ARBA" id="ARBA00001946"/>
    </source>
</evidence>
<keyword evidence="14" id="KW-0689">Ribosomal protein</keyword>
<dbReference type="NCBIfam" id="NF007764">
    <property type="entry name" value="PRK10446.1"/>
    <property type="match status" value="1"/>
</dbReference>
<dbReference type="InterPro" id="IPR013651">
    <property type="entry name" value="ATP-grasp_RimK-type"/>
</dbReference>
<dbReference type="GO" id="GO:0046872">
    <property type="term" value="F:metal ion binding"/>
    <property type="evidence" value="ECO:0007669"/>
    <property type="project" value="UniProtKB-KW"/>
</dbReference>
<evidence type="ECO:0000256" key="4">
    <source>
        <dbReference type="ARBA" id="ARBA00022723"/>
    </source>
</evidence>
<dbReference type="FunFam" id="3.30.1490.20:FF:000005">
    <property type="entry name" value="Probable alpha-L-glutamate ligase 1"/>
    <property type="match status" value="1"/>
</dbReference>
<evidence type="ECO:0000256" key="6">
    <source>
        <dbReference type="ARBA" id="ARBA00022840"/>
    </source>
</evidence>
<comment type="similarity">
    <text evidence="10">In the C-terminal section; belongs to the RimK family.</text>
</comment>
<keyword evidence="15" id="KW-1185">Reference proteome</keyword>
<organism evidence="14 15">
    <name type="scientific">Spirosoma sordidisoli</name>
    <dbReference type="NCBI Taxonomy" id="2502893"/>
    <lineage>
        <taxon>Bacteria</taxon>
        <taxon>Pseudomonadati</taxon>
        <taxon>Bacteroidota</taxon>
        <taxon>Cytophagia</taxon>
        <taxon>Cytophagales</taxon>
        <taxon>Cytophagaceae</taxon>
        <taxon>Spirosoma</taxon>
    </lineage>
</organism>
<evidence type="ECO:0000313" key="15">
    <source>
        <dbReference type="Proteomes" id="UP000290407"/>
    </source>
</evidence>
<dbReference type="PANTHER" id="PTHR21621">
    <property type="entry name" value="RIBOSOMAL PROTEIN S6 MODIFICATION PROTEIN"/>
    <property type="match status" value="1"/>
</dbReference>
<dbReference type="Gene3D" id="3.40.50.20">
    <property type="match status" value="1"/>
</dbReference>
<evidence type="ECO:0000256" key="7">
    <source>
        <dbReference type="ARBA" id="ARBA00022842"/>
    </source>
</evidence>
<dbReference type="Proteomes" id="UP000290407">
    <property type="component" value="Unassembled WGS sequence"/>
</dbReference>
<proteinExistence type="inferred from homology"/>
<keyword evidence="6 12" id="KW-0067">ATP-binding</keyword>
<keyword evidence="4" id="KW-0479">Metal-binding</keyword>
<evidence type="ECO:0000256" key="5">
    <source>
        <dbReference type="ARBA" id="ARBA00022741"/>
    </source>
</evidence>
<dbReference type="RefSeq" id="WP_077924366.1">
    <property type="nucleotide sequence ID" value="NZ_SBLB01000004.1"/>
</dbReference>
<dbReference type="InterPro" id="IPR041107">
    <property type="entry name" value="Rimk_N"/>
</dbReference>
<keyword evidence="5 12" id="KW-0547">Nucleotide-binding</keyword>
<dbReference type="InterPro" id="IPR013815">
    <property type="entry name" value="ATP_grasp_subdomain_1"/>
</dbReference>
<dbReference type="Pfam" id="PF08443">
    <property type="entry name" value="RimK"/>
    <property type="match status" value="1"/>
</dbReference>
<dbReference type="FunFam" id="3.30.470.20:FF:000058">
    <property type="entry name" value="Alpha-aminoadipate--LysW ligase LysX protein"/>
    <property type="match status" value="1"/>
</dbReference>
<evidence type="ECO:0000256" key="11">
    <source>
        <dbReference type="ARBA" id="ARBA00072141"/>
    </source>
</evidence>
<comment type="cofactor">
    <cofactor evidence="1">
        <name>Mn(2+)</name>
        <dbReference type="ChEBI" id="CHEBI:29035"/>
    </cofactor>
</comment>
<reference evidence="14 15" key="1">
    <citation type="submission" date="2019-01" db="EMBL/GenBank/DDBJ databases">
        <title>Spirosoma flava sp. nov., a propanil-degrading bacterium isolated from herbicide-contaminated soil.</title>
        <authorList>
            <person name="Zhang L."/>
            <person name="Jiang J.-D."/>
        </authorList>
    </citation>
    <scope>NUCLEOTIDE SEQUENCE [LARGE SCALE GENOMIC DNA]</scope>
    <source>
        <strain evidence="14 15">TY50</strain>
    </source>
</reference>
<evidence type="ECO:0000259" key="13">
    <source>
        <dbReference type="PROSITE" id="PS50975"/>
    </source>
</evidence>
<dbReference type="Gene3D" id="3.30.1490.20">
    <property type="entry name" value="ATP-grasp fold, A domain"/>
    <property type="match status" value="1"/>
</dbReference>
<dbReference type="GO" id="GO:0005840">
    <property type="term" value="C:ribosome"/>
    <property type="evidence" value="ECO:0007669"/>
    <property type="project" value="UniProtKB-KW"/>
</dbReference>
<feature type="domain" description="ATP-grasp" evidence="13">
    <location>
        <begin position="104"/>
        <end position="289"/>
    </location>
</feature>
<dbReference type="GO" id="GO:0005737">
    <property type="term" value="C:cytoplasm"/>
    <property type="evidence" value="ECO:0007669"/>
    <property type="project" value="TreeGrafter"/>
</dbReference>
<keyword evidence="3 14" id="KW-0436">Ligase</keyword>
<protein>
    <recommendedName>
        <fullName evidence="11">Probable alpha-L-glutamate ligase</fullName>
    </recommendedName>
</protein>
<evidence type="ECO:0000256" key="3">
    <source>
        <dbReference type="ARBA" id="ARBA00022598"/>
    </source>
</evidence>
<evidence type="ECO:0000256" key="12">
    <source>
        <dbReference type="PROSITE-ProRule" id="PRU00409"/>
    </source>
</evidence>
<evidence type="ECO:0000256" key="9">
    <source>
        <dbReference type="ARBA" id="ARBA00023211"/>
    </source>
</evidence>
<dbReference type="PANTHER" id="PTHR21621:SF7">
    <property type="entry name" value="RIBOSOMAL PROTEIN BS6--L-GLUTAMATE LIGASE"/>
    <property type="match status" value="1"/>
</dbReference>
<dbReference type="Pfam" id="PF18030">
    <property type="entry name" value="Rimk_N"/>
    <property type="match status" value="1"/>
</dbReference>
<keyword evidence="14" id="KW-0687">Ribonucleoprotein</keyword>
<dbReference type="GO" id="GO:0018169">
    <property type="term" value="F:ribosomal S6-glutamic acid ligase activity"/>
    <property type="evidence" value="ECO:0007669"/>
    <property type="project" value="TreeGrafter"/>
</dbReference>
<dbReference type="SUPFAM" id="SSF56059">
    <property type="entry name" value="Glutathione synthetase ATP-binding domain-like"/>
    <property type="match status" value="1"/>
</dbReference>
<name>A0A4Q2UNP3_9BACT</name>
<comment type="cofactor">
    <cofactor evidence="2">
        <name>Mg(2+)</name>
        <dbReference type="ChEBI" id="CHEBI:18420"/>
    </cofactor>
</comment>
<gene>
    <name evidence="14" type="ORF">EQG79_17460</name>
</gene>
<dbReference type="AlphaFoldDB" id="A0A4Q2UNP3"/>
<dbReference type="GO" id="GO:0006412">
    <property type="term" value="P:translation"/>
    <property type="evidence" value="ECO:0007669"/>
    <property type="project" value="UniProtKB-KW"/>
</dbReference>
<dbReference type="InterPro" id="IPR004666">
    <property type="entry name" value="Rp_bS6_RimK/Lys_biosynth_LsyX"/>
</dbReference>
<dbReference type="InterPro" id="IPR011761">
    <property type="entry name" value="ATP-grasp"/>
</dbReference>
<keyword evidence="7" id="KW-0460">Magnesium</keyword>
<accession>A0A4Q2UNP3</accession>
<keyword evidence="9" id="KW-0464">Manganese</keyword>
<evidence type="ECO:0000256" key="1">
    <source>
        <dbReference type="ARBA" id="ARBA00001936"/>
    </source>
</evidence>
<dbReference type="GO" id="GO:0009432">
    <property type="term" value="P:SOS response"/>
    <property type="evidence" value="ECO:0007669"/>
    <property type="project" value="TreeGrafter"/>
</dbReference>
<sequence length="302" mass="32086">MRIAILSANPNLYSTQRLLAAATERGHEALLVNHLNCQVVIEGGRPSVLYEGQELEQLDAIVPRIGASVTDYGCAIVRQFEMMKVFTTAKSQAITRSRNKLRSLQVLSKAGVGLPKTVFANHPRNGDVTQLIKLVGGPPVVIKLLEGTQGIGVVLAETTKAAKSTIEAFYGLKKHVLVQEFVAEAKGSDIRAFVVGGRVVGAMKRQGVEGEFRSNIHRGGNASAVTLTPDEEETAINAARALGLKVAGVDMLPSERGPLVLEVNSSPGLEGIETATGADIATEIIAYIEDKIRADEGDIVGV</sequence>
<dbReference type="EMBL" id="SBLB01000004">
    <property type="protein sequence ID" value="RYC69185.1"/>
    <property type="molecule type" value="Genomic_DNA"/>
</dbReference>
<evidence type="ECO:0000256" key="10">
    <source>
        <dbReference type="ARBA" id="ARBA00061239"/>
    </source>
</evidence>
<evidence type="ECO:0000256" key="8">
    <source>
        <dbReference type="ARBA" id="ARBA00022917"/>
    </source>
</evidence>
<dbReference type="Gene3D" id="3.30.470.20">
    <property type="entry name" value="ATP-grasp fold, B domain"/>
    <property type="match status" value="1"/>
</dbReference>
<comment type="caution">
    <text evidence="14">The sequence shown here is derived from an EMBL/GenBank/DDBJ whole genome shotgun (WGS) entry which is preliminary data.</text>
</comment>
<dbReference type="PROSITE" id="PS50975">
    <property type="entry name" value="ATP_GRASP"/>
    <property type="match status" value="1"/>
</dbReference>
<dbReference type="GO" id="GO:0005524">
    <property type="term" value="F:ATP binding"/>
    <property type="evidence" value="ECO:0007669"/>
    <property type="project" value="UniProtKB-UniRule"/>
</dbReference>
<evidence type="ECO:0000313" key="14">
    <source>
        <dbReference type="EMBL" id="RYC69185.1"/>
    </source>
</evidence>